<reference evidence="2 3" key="1">
    <citation type="submission" date="2024-06" db="EMBL/GenBank/DDBJ databases">
        <authorList>
            <person name="Kim D.-U."/>
        </authorList>
    </citation>
    <scope>NUCLEOTIDE SEQUENCE [LARGE SCALE GENOMIC DNA]</scope>
    <source>
        <strain evidence="2 3">KACC15460</strain>
    </source>
</reference>
<proteinExistence type="predicted"/>
<dbReference type="Proteomes" id="UP001548832">
    <property type="component" value="Unassembled WGS sequence"/>
</dbReference>
<evidence type="ECO:0000313" key="3">
    <source>
        <dbReference type="Proteomes" id="UP001548832"/>
    </source>
</evidence>
<gene>
    <name evidence="2" type="ORF">ABVQ20_10205</name>
</gene>
<evidence type="ECO:0000313" key="2">
    <source>
        <dbReference type="EMBL" id="MET2827345.1"/>
    </source>
</evidence>
<dbReference type="EMBL" id="JBEWSZ010000001">
    <property type="protein sequence ID" value="MET2827345.1"/>
    <property type="molecule type" value="Genomic_DNA"/>
</dbReference>
<accession>A0ABV2DBD6</accession>
<name>A0ABV2DBD6_9HYPH</name>
<comment type="caution">
    <text evidence="2">The sequence shown here is derived from an EMBL/GenBank/DDBJ whole genome shotgun (WGS) entry which is preliminary data.</text>
</comment>
<evidence type="ECO:0008006" key="4">
    <source>
        <dbReference type="Google" id="ProtNLM"/>
    </source>
</evidence>
<protein>
    <recommendedName>
        <fullName evidence="4">MarR family transcriptional regulator</fullName>
    </recommendedName>
</protein>
<organism evidence="2 3">
    <name type="scientific">Mesorhizobium shangrilense</name>
    <dbReference type="NCBI Taxonomy" id="460060"/>
    <lineage>
        <taxon>Bacteria</taxon>
        <taxon>Pseudomonadati</taxon>
        <taxon>Pseudomonadota</taxon>
        <taxon>Alphaproteobacteria</taxon>
        <taxon>Hyphomicrobiales</taxon>
        <taxon>Phyllobacteriaceae</taxon>
        <taxon>Mesorhizobium</taxon>
    </lineage>
</organism>
<sequence>MANHVQDLGGPEHITQSQFALVRAAATTTIILEKWELQFATEGTVSIADLLGYQTTLNSLRRVLETLGLNRVVPPPDTRPVMDMTKLTDAEQQRFKLLSHKADEVGMQGLSESNLLELQTLVGKATGRGSGPSSNDAAYRERPFHEIEYSRQSK</sequence>
<keyword evidence="3" id="KW-1185">Reference proteome</keyword>
<evidence type="ECO:0000256" key="1">
    <source>
        <dbReference type="SAM" id="MobiDB-lite"/>
    </source>
</evidence>
<feature type="region of interest" description="Disordered" evidence="1">
    <location>
        <begin position="124"/>
        <end position="154"/>
    </location>
</feature>
<dbReference type="RefSeq" id="WP_354459375.1">
    <property type="nucleotide sequence ID" value="NZ_JBEWSZ010000001.1"/>
</dbReference>
<feature type="compositionally biased region" description="Basic and acidic residues" evidence="1">
    <location>
        <begin position="138"/>
        <end position="154"/>
    </location>
</feature>